<dbReference type="Proteomes" id="UP000278143">
    <property type="component" value="Unassembled WGS sequence"/>
</dbReference>
<dbReference type="OrthoDB" id="439808at2759"/>
<keyword evidence="6" id="KW-1185">Reference proteome</keyword>
<evidence type="ECO:0000313" key="6">
    <source>
        <dbReference type="Proteomes" id="UP000278143"/>
    </source>
</evidence>
<dbReference type="SMART" id="SM00360">
    <property type="entry name" value="RRM"/>
    <property type="match status" value="2"/>
</dbReference>
<dbReference type="InterPro" id="IPR012677">
    <property type="entry name" value="Nucleotide-bd_a/b_plait_sf"/>
</dbReference>
<evidence type="ECO:0000313" key="5">
    <source>
        <dbReference type="EMBL" id="RKP26873.1"/>
    </source>
</evidence>
<organism evidence="5 6">
    <name type="scientific">Syncephalis pseudoplumigaleata</name>
    <dbReference type="NCBI Taxonomy" id="1712513"/>
    <lineage>
        <taxon>Eukaryota</taxon>
        <taxon>Fungi</taxon>
        <taxon>Fungi incertae sedis</taxon>
        <taxon>Zoopagomycota</taxon>
        <taxon>Zoopagomycotina</taxon>
        <taxon>Zoopagomycetes</taxon>
        <taxon>Zoopagales</taxon>
        <taxon>Piptocephalidaceae</taxon>
        <taxon>Syncephalis</taxon>
    </lineage>
</organism>
<dbReference type="PROSITE" id="PS50102">
    <property type="entry name" value="RRM"/>
    <property type="match status" value="2"/>
</dbReference>
<gene>
    <name evidence="5" type="ORF">SYNPS1DRAFT_27449</name>
</gene>
<dbReference type="Gene3D" id="3.30.70.330">
    <property type="match status" value="2"/>
</dbReference>
<dbReference type="InterPro" id="IPR050502">
    <property type="entry name" value="Euk_RNA-bind_prot"/>
</dbReference>
<feature type="compositionally biased region" description="Basic residues" evidence="3">
    <location>
        <begin position="193"/>
        <end position="205"/>
    </location>
</feature>
<feature type="region of interest" description="Disordered" evidence="3">
    <location>
        <begin position="97"/>
        <end position="217"/>
    </location>
</feature>
<feature type="compositionally biased region" description="Basic residues" evidence="3">
    <location>
        <begin position="159"/>
        <end position="169"/>
    </location>
</feature>
<dbReference type="SUPFAM" id="SSF54928">
    <property type="entry name" value="RNA-binding domain, RBD"/>
    <property type="match status" value="2"/>
</dbReference>
<name>A0A4P9Z2W0_9FUNG</name>
<evidence type="ECO:0000256" key="3">
    <source>
        <dbReference type="SAM" id="MobiDB-lite"/>
    </source>
</evidence>
<feature type="domain" description="RRM" evidence="4">
    <location>
        <begin position="215"/>
        <end position="299"/>
    </location>
</feature>
<proteinExistence type="predicted"/>
<dbReference type="Pfam" id="PF00076">
    <property type="entry name" value="RRM_1"/>
    <property type="match status" value="2"/>
</dbReference>
<dbReference type="InterPro" id="IPR035979">
    <property type="entry name" value="RBD_domain_sf"/>
</dbReference>
<keyword evidence="1 2" id="KW-0694">RNA-binding</keyword>
<feature type="domain" description="RRM" evidence="4">
    <location>
        <begin position="30"/>
        <end position="106"/>
    </location>
</feature>
<dbReference type="CDD" id="cd00590">
    <property type="entry name" value="RRM_SF"/>
    <property type="match status" value="1"/>
</dbReference>
<feature type="compositionally biased region" description="Basic and acidic residues" evidence="3">
    <location>
        <begin position="298"/>
        <end position="308"/>
    </location>
</feature>
<sequence length="340" mass="36825">MSAEQQQPKNEAVAAEAAPSATEIIDEYPHKVFVGNIAFTTTEDQLREFFAPAGTVVQAKVITRGTRSLGYGFVAFENPEQCSAAVDQLSKKELDGREINVEIAKPQSDEPKPRRQRKRRTKSTGGSKSGKDANADSEDGEFITHAEANAAVREQRRDGKGRRKGRGQRRGSPSDAAGSPKSDGEAAADKSSASRRRTRTRQPRKPRTEGEPSKTTVFVANLPFSVDDEGLAALFKDYKVKSASVIRRQYRSRQGDSMSRSKGFGFVEFETEEEQQRFINSGVTLVAEDRELSVKVALSDERRGGDHDAENDDDAAAAAAAAGAENDKPAAEGAESKASA</sequence>
<accession>A0A4P9Z2W0</accession>
<dbReference type="PANTHER" id="PTHR48025">
    <property type="entry name" value="OS02G0815200 PROTEIN"/>
    <property type="match status" value="1"/>
</dbReference>
<dbReference type="InterPro" id="IPR000504">
    <property type="entry name" value="RRM_dom"/>
</dbReference>
<dbReference type="GO" id="GO:0003729">
    <property type="term" value="F:mRNA binding"/>
    <property type="evidence" value="ECO:0007669"/>
    <property type="project" value="TreeGrafter"/>
</dbReference>
<dbReference type="GO" id="GO:0005634">
    <property type="term" value="C:nucleus"/>
    <property type="evidence" value="ECO:0007669"/>
    <property type="project" value="TreeGrafter"/>
</dbReference>
<dbReference type="EMBL" id="KZ989315">
    <property type="protein sequence ID" value="RKP26873.1"/>
    <property type="molecule type" value="Genomic_DNA"/>
</dbReference>
<protein>
    <recommendedName>
        <fullName evidence="4">RRM domain-containing protein</fullName>
    </recommendedName>
</protein>
<dbReference type="PANTHER" id="PTHR48025:SF1">
    <property type="entry name" value="RRM DOMAIN-CONTAINING PROTEIN"/>
    <property type="match status" value="1"/>
</dbReference>
<reference evidence="6" key="1">
    <citation type="journal article" date="2018" name="Nat. Microbiol.">
        <title>Leveraging single-cell genomics to expand the fungal tree of life.</title>
        <authorList>
            <person name="Ahrendt S.R."/>
            <person name="Quandt C.A."/>
            <person name="Ciobanu D."/>
            <person name="Clum A."/>
            <person name="Salamov A."/>
            <person name="Andreopoulos B."/>
            <person name="Cheng J.F."/>
            <person name="Woyke T."/>
            <person name="Pelin A."/>
            <person name="Henrissat B."/>
            <person name="Reynolds N.K."/>
            <person name="Benny G.L."/>
            <person name="Smith M.E."/>
            <person name="James T.Y."/>
            <person name="Grigoriev I.V."/>
        </authorList>
    </citation>
    <scope>NUCLEOTIDE SEQUENCE [LARGE SCALE GENOMIC DNA]</scope>
    <source>
        <strain evidence="6">Benny S71-1</strain>
    </source>
</reference>
<evidence type="ECO:0000256" key="2">
    <source>
        <dbReference type="PROSITE-ProRule" id="PRU00176"/>
    </source>
</evidence>
<evidence type="ECO:0000256" key="1">
    <source>
        <dbReference type="ARBA" id="ARBA00022884"/>
    </source>
</evidence>
<dbReference type="AlphaFoldDB" id="A0A4P9Z2W0"/>
<evidence type="ECO:0000259" key="4">
    <source>
        <dbReference type="PROSITE" id="PS50102"/>
    </source>
</evidence>
<feature type="region of interest" description="Disordered" evidence="3">
    <location>
        <begin position="298"/>
        <end position="340"/>
    </location>
</feature>